<sequence>FDALPSFYLHFVVNGKVTKTLPYKEAAFRQSKTSRTAMPFLVAVILQLTAWSSCFCLVMDSQARVKHLIVTPELRTVLEAATKKLHCSVPAEGNDHLTYAHPGYSCWRNYFNLETRDINRPRSLSTDPEGKHVSC</sequence>
<evidence type="ECO:0000313" key="4">
    <source>
        <dbReference type="Proteomes" id="UP000001555"/>
    </source>
</evidence>
<evidence type="ECO:0000256" key="1">
    <source>
        <dbReference type="SAM" id="Phobius"/>
    </source>
</evidence>
<dbReference type="VEuPathDB" id="VectorBase:ISCW022617"/>
<dbReference type="EnsemblMetazoa" id="ISCW022617-RA">
    <property type="protein sequence ID" value="ISCW022617-PA"/>
    <property type="gene ID" value="ISCW022617"/>
</dbReference>
<evidence type="ECO:0000313" key="2">
    <source>
        <dbReference type="EMBL" id="EEC15667.1"/>
    </source>
</evidence>
<feature type="transmembrane region" description="Helical" evidence="1">
    <location>
        <begin position="37"/>
        <end position="58"/>
    </location>
</feature>
<dbReference type="HOGENOM" id="CLU_1890948_0_0_1"/>
<organism>
    <name type="scientific">Ixodes scapularis</name>
    <name type="common">Black-legged tick</name>
    <name type="synonym">Deer tick</name>
    <dbReference type="NCBI Taxonomy" id="6945"/>
    <lineage>
        <taxon>Eukaryota</taxon>
        <taxon>Metazoa</taxon>
        <taxon>Ecdysozoa</taxon>
        <taxon>Arthropoda</taxon>
        <taxon>Chelicerata</taxon>
        <taxon>Arachnida</taxon>
        <taxon>Acari</taxon>
        <taxon>Parasitiformes</taxon>
        <taxon>Ixodida</taxon>
        <taxon>Ixodoidea</taxon>
        <taxon>Ixodidae</taxon>
        <taxon>Ixodinae</taxon>
        <taxon>Ixodes</taxon>
    </lineage>
</organism>
<dbReference type="EMBL" id="ABJB010175221">
    <property type="status" value="NOT_ANNOTATED_CDS"/>
    <property type="molecule type" value="Genomic_DNA"/>
</dbReference>
<dbReference type="InParanoid" id="B7Q9Z5"/>
<evidence type="ECO:0000313" key="3">
    <source>
        <dbReference type="EnsemblMetazoa" id="ISCW022617-PA"/>
    </source>
</evidence>
<protein>
    <submittedName>
        <fullName evidence="2 3">Uncharacterized protein</fullName>
    </submittedName>
</protein>
<feature type="non-terminal residue" evidence="2">
    <location>
        <position position="1"/>
    </location>
</feature>
<name>B7Q9Z5_IXOSC</name>
<keyword evidence="4" id="KW-1185">Reference proteome</keyword>
<reference evidence="2 4" key="1">
    <citation type="submission" date="2008-03" db="EMBL/GenBank/DDBJ databases">
        <title>Annotation of Ixodes scapularis.</title>
        <authorList>
            <consortium name="Ixodes scapularis Genome Project Consortium"/>
            <person name="Caler E."/>
            <person name="Hannick L.I."/>
            <person name="Bidwell S."/>
            <person name="Joardar V."/>
            <person name="Thiagarajan M."/>
            <person name="Amedeo P."/>
            <person name="Galinsky K.J."/>
            <person name="Schobel S."/>
            <person name="Inman J."/>
            <person name="Hostetler J."/>
            <person name="Miller J."/>
            <person name="Hammond M."/>
            <person name="Megy K."/>
            <person name="Lawson D."/>
            <person name="Kodira C."/>
            <person name="Sutton G."/>
            <person name="Meyer J."/>
            <person name="Hill C.A."/>
            <person name="Birren B."/>
            <person name="Nene V."/>
            <person name="Collins F."/>
            <person name="Alarcon-Chaidez F."/>
            <person name="Wikel S."/>
            <person name="Strausberg R."/>
        </authorList>
    </citation>
    <scope>NUCLEOTIDE SEQUENCE [LARGE SCALE GENOMIC DNA]</scope>
    <source>
        <strain evidence="4">Wikel</strain>
        <strain evidence="2">Wikel colony</strain>
    </source>
</reference>
<gene>
    <name evidence="2" type="ORF">IscW_ISCW022617</name>
</gene>
<proteinExistence type="predicted"/>
<dbReference type="PaxDb" id="6945-B7Q9Z5"/>
<dbReference type="EMBL" id="DS891953">
    <property type="protein sequence ID" value="EEC15667.1"/>
    <property type="molecule type" value="Genomic_DNA"/>
</dbReference>
<dbReference type="EMBL" id="ABJB010356337">
    <property type="status" value="NOT_ANNOTATED_CDS"/>
    <property type="molecule type" value="Genomic_DNA"/>
</dbReference>
<reference evidence="3" key="2">
    <citation type="submission" date="2020-05" db="UniProtKB">
        <authorList>
            <consortium name="EnsemblMetazoa"/>
        </authorList>
    </citation>
    <scope>IDENTIFICATION</scope>
    <source>
        <strain evidence="3">wikel</strain>
    </source>
</reference>
<dbReference type="AlphaFoldDB" id="B7Q9Z5"/>
<accession>B7Q9Z5</accession>
<keyword evidence="1" id="KW-1133">Transmembrane helix</keyword>
<dbReference type="EMBL" id="ABJB010796899">
    <property type="status" value="NOT_ANNOTATED_CDS"/>
    <property type="molecule type" value="Genomic_DNA"/>
</dbReference>
<feature type="non-terminal residue" evidence="2">
    <location>
        <position position="135"/>
    </location>
</feature>
<keyword evidence="1" id="KW-0812">Transmembrane</keyword>
<dbReference type="VEuPathDB" id="VectorBase:ISCI022617"/>
<dbReference type="Proteomes" id="UP000001555">
    <property type="component" value="Unassembled WGS sequence"/>
</dbReference>
<keyword evidence="1" id="KW-0472">Membrane</keyword>